<dbReference type="AlphaFoldDB" id="A0A378U127"/>
<reference evidence="2 3" key="1">
    <citation type="submission" date="2018-06" db="EMBL/GenBank/DDBJ databases">
        <authorList>
            <consortium name="Pathogen Informatics"/>
            <person name="Doyle S."/>
        </authorList>
    </citation>
    <scope>NUCLEOTIDE SEQUENCE [LARGE SCALE GENOMIC DNA]</scope>
    <source>
        <strain evidence="2 3">NCTC10660</strain>
    </source>
</reference>
<protein>
    <submittedName>
        <fullName evidence="2">Putative insertion element transposase</fullName>
    </submittedName>
</protein>
<evidence type="ECO:0000313" key="2">
    <source>
        <dbReference type="EMBL" id="STZ67883.1"/>
    </source>
</evidence>
<dbReference type="InterPro" id="IPR024445">
    <property type="entry name" value="Tnp_ISXO2-like"/>
</dbReference>
<evidence type="ECO:0000313" key="3">
    <source>
        <dbReference type="Proteomes" id="UP000254927"/>
    </source>
</evidence>
<dbReference type="PANTHER" id="PTHR47163:SF2">
    <property type="entry name" value="SI:DKEY-17M8.2"/>
    <property type="match status" value="1"/>
</dbReference>
<dbReference type="EMBL" id="UGQW01000002">
    <property type="protein sequence ID" value="STZ67883.1"/>
    <property type="molecule type" value="Genomic_DNA"/>
</dbReference>
<sequence length="184" mass="21228">MGPSDRACCGSFSDSRKCEQHTPFYDIVELDESYFGAKRIRGKRGRGAGGKTIVFDILKRGDKVYTEIVPDASKATLQKVIRGRIVIEGVTNTDGWRGCQGLVDMGFAKHFRVRHGDNEFARSVQHINGIESFWSYAKHRLVQFNGVPKHTFYLHLKETEFRFNYRHDDLYKVLLKMLRKNPLK</sequence>
<dbReference type="Pfam" id="PF12762">
    <property type="entry name" value="DDE_Tnp_IS1595"/>
    <property type="match status" value="1"/>
</dbReference>
<dbReference type="NCBIfam" id="NF033547">
    <property type="entry name" value="transpos_IS1595"/>
    <property type="match status" value="1"/>
</dbReference>
<dbReference type="SMART" id="SM01126">
    <property type="entry name" value="DDE_Tnp_IS1595"/>
    <property type="match status" value="1"/>
</dbReference>
<accession>A0A378U127</accession>
<gene>
    <name evidence="2" type="ORF">NCTC10660_01374</name>
</gene>
<evidence type="ECO:0000259" key="1">
    <source>
        <dbReference type="SMART" id="SM01126"/>
    </source>
</evidence>
<dbReference type="Proteomes" id="UP000254927">
    <property type="component" value="Unassembled WGS sequence"/>
</dbReference>
<feature type="domain" description="ISXO2-like transposase" evidence="1">
    <location>
        <begin position="23"/>
        <end position="164"/>
    </location>
</feature>
<organism evidence="2 3">
    <name type="scientific">Neisseria elongata</name>
    <dbReference type="NCBI Taxonomy" id="495"/>
    <lineage>
        <taxon>Bacteria</taxon>
        <taxon>Pseudomonadati</taxon>
        <taxon>Pseudomonadota</taxon>
        <taxon>Betaproteobacteria</taxon>
        <taxon>Neisseriales</taxon>
        <taxon>Neisseriaceae</taxon>
        <taxon>Neisseria</taxon>
    </lineage>
</organism>
<proteinExistence type="predicted"/>
<name>A0A378U127_NEIEL</name>
<dbReference type="PANTHER" id="PTHR47163">
    <property type="entry name" value="DDE_TNP_IS1595 DOMAIN-CONTAINING PROTEIN"/>
    <property type="match status" value="1"/>
</dbReference>
<dbReference type="InterPro" id="IPR053164">
    <property type="entry name" value="IS1016-like_transposase"/>
</dbReference>